<dbReference type="EMBL" id="JAUQYP010000001">
    <property type="protein sequence ID" value="MDO8106666.1"/>
    <property type="molecule type" value="Genomic_DNA"/>
</dbReference>
<accession>A0ABT9D751</accession>
<dbReference type="GO" id="GO:0005524">
    <property type="term" value="F:ATP binding"/>
    <property type="evidence" value="ECO:0007669"/>
    <property type="project" value="UniProtKB-KW"/>
</dbReference>
<sequence length="974" mass="101772">MTGDPWLAAVAARLRTATLAAWRDHPARFREDANAEEDHGAGWYRDRVVVELAQNAADAAREPGALLLRLAPERRLLVAANTGVPLDAAGLTSLASLRASAKSAEHPSAVGRFGVGFAAVRAVADEVAVVSRTGAVHFSAARTAAELGGVPALVEEVGRRGSALPILRLPFDGPGPELADADLPPVDGRASATAVWLRLRDDAAVAAVAAQLADLDDALLLALPRLGAVHIEVDGRRRTLTDVAARWLVVAASGAHDPALVARRPVEERERRGWRLAWAVPRHAADRVAPVVHAPTPTDDPTSIPALLLGTFPLDPGRRRITPGPVTDALVTEAGRLWPELLLAARRATERGEPAPTPLDLVPTGFPAGPLDAALRAAVLSATRRTPVLPTAAGWVSPVEAVVLAPPWDATGAPAVLGRWFAHLATVPRRELVRSLDVVTVGLGELVEQIPVADPDLLRDVYALLEGADRAALDELGAAPVPLRDGRIVHGARGVVLVDALPPGTEVALDALVSWGLRVVHPDAAHPVLERLGAQRVDAAALATHPLLRDRVLDGDEGAAEVLCPLVAASPGLVGPSWWGEVLLPAADGELSPARGLVLPGSAAAAVLDPAVLPPVSVDAVRRWGSTLERVGVRRELVVERVDELVADVVEDWSDYLVETGAADDGELLAVADLDAVRDWDRALVQIVRHPELLRGVPDQDGAPVPSYVAWRLRDEPAVCPGTAFALPGSDRSSGVLAHLPGPGPALSRLPAGATAMAVALGGIASADELTAADWLVLLDELDERGEVPLDWAVDFWRGAARLVAAGAADDLVDAGLLPGWDGRRAVALPAEELAVADPMWRRHPGVLPVLPVGFTLPGAGVPAADAVAEVLDLDVAAARAEGKVGAAGEDRPVPAAVRGLVPRLPDRYRRHGRLAVDGHPVGWWLADGVLHATGDGLAEGLAAVTDWRFRHALAAALAGAARQEVLLDLATMG</sequence>
<dbReference type="RefSeq" id="WP_304600310.1">
    <property type="nucleotide sequence ID" value="NZ_JAUQYP010000001.1"/>
</dbReference>
<dbReference type="Gene3D" id="3.30.565.10">
    <property type="entry name" value="Histidine kinase-like ATPase, C-terminal domain"/>
    <property type="match status" value="1"/>
</dbReference>
<dbReference type="SUPFAM" id="SSF55874">
    <property type="entry name" value="ATPase domain of HSP90 chaperone/DNA topoisomerase II/histidine kinase"/>
    <property type="match status" value="1"/>
</dbReference>
<reference evidence="1 2" key="1">
    <citation type="submission" date="2023-07" db="EMBL/GenBank/DDBJ databases">
        <title>Description of novel actinomycetes strains, isolated from tidal flat sediment.</title>
        <authorList>
            <person name="Lu C."/>
        </authorList>
    </citation>
    <scope>NUCLEOTIDE SEQUENCE [LARGE SCALE GENOMIC DNA]</scope>
    <source>
        <strain evidence="1 2">SYSU T00b441</strain>
    </source>
</reference>
<keyword evidence="1" id="KW-0067">ATP-binding</keyword>
<dbReference type="NCBIfam" id="NF047352">
    <property type="entry name" value="P_loop_sacsin"/>
    <property type="match status" value="1"/>
</dbReference>
<organism evidence="1 2">
    <name type="scientific">Actinotalea lenta</name>
    <dbReference type="NCBI Taxonomy" id="3064654"/>
    <lineage>
        <taxon>Bacteria</taxon>
        <taxon>Bacillati</taxon>
        <taxon>Actinomycetota</taxon>
        <taxon>Actinomycetes</taxon>
        <taxon>Micrococcales</taxon>
        <taxon>Cellulomonadaceae</taxon>
        <taxon>Actinotalea</taxon>
    </lineage>
</organism>
<proteinExistence type="predicted"/>
<evidence type="ECO:0000313" key="2">
    <source>
        <dbReference type="Proteomes" id="UP001232536"/>
    </source>
</evidence>
<dbReference type="InterPro" id="IPR036890">
    <property type="entry name" value="HATPase_C_sf"/>
</dbReference>
<evidence type="ECO:0000313" key="1">
    <source>
        <dbReference type="EMBL" id="MDO8106666.1"/>
    </source>
</evidence>
<name>A0ABT9D751_9CELL</name>
<keyword evidence="1" id="KW-0547">Nucleotide-binding</keyword>
<comment type="caution">
    <text evidence="1">The sequence shown here is derived from an EMBL/GenBank/DDBJ whole genome shotgun (WGS) entry which is preliminary data.</text>
</comment>
<dbReference type="Proteomes" id="UP001232536">
    <property type="component" value="Unassembled WGS sequence"/>
</dbReference>
<gene>
    <name evidence="1" type="ORF">Q6348_05580</name>
</gene>
<keyword evidence="2" id="KW-1185">Reference proteome</keyword>
<protein>
    <submittedName>
        <fullName evidence="1">ATP-binding protein</fullName>
    </submittedName>
</protein>